<evidence type="ECO:0000313" key="4">
    <source>
        <dbReference type="Proteomes" id="UP000549394"/>
    </source>
</evidence>
<feature type="domain" description="CSD" evidence="2">
    <location>
        <begin position="52"/>
        <end position="121"/>
    </location>
</feature>
<feature type="compositionally biased region" description="Basic and acidic residues" evidence="1">
    <location>
        <begin position="167"/>
        <end position="178"/>
    </location>
</feature>
<sequence>MEAVMNSEKLLKEKVLVSAETQTTESEMIATALKSRNGAGDAVKNKNYLAMSVKGTVKWFNVKNGYGFLTRDDDGQDVFIHQTAIIRNNPRKLLRSVGDGEKVEFDVVVGLKGVEAANVTGPEGRPVIGSQHAPEKEGRRPLYRQPMSGYRSHSAYVNRKWWRSPSKRYESDESEASRRRGRRTIYKTIHPEREVSTTEEISTPETSPPKTKTRHQIKKTSSGNVTSYSKGGFRFPYRSRSAAFYDYDGYHFYPPHSRRQFYYSPSTYRRPQSVYCPNLQQSTRY</sequence>
<comment type="caution">
    <text evidence="3">The sequence shown here is derived from an EMBL/GenBank/DDBJ whole genome shotgun (WGS) entry which is preliminary data.</text>
</comment>
<dbReference type="Pfam" id="PF00313">
    <property type="entry name" value="CSD"/>
    <property type="match status" value="1"/>
</dbReference>
<dbReference type="PANTHER" id="PTHR11544">
    <property type="entry name" value="COLD SHOCK DOMAIN CONTAINING PROTEINS"/>
    <property type="match status" value="1"/>
</dbReference>
<dbReference type="PRINTS" id="PR00050">
    <property type="entry name" value="COLDSHOCK"/>
</dbReference>
<dbReference type="CDD" id="cd04458">
    <property type="entry name" value="CSP_CDS"/>
    <property type="match status" value="1"/>
</dbReference>
<dbReference type="AlphaFoldDB" id="A0A7I8VMP4"/>
<dbReference type="InterPro" id="IPR002059">
    <property type="entry name" value="CSP_DNA-bd"/>
</dbReference>
<dbReference type="GO" id="GO:0003676">
    <property type="term" value="F:nucleic acid binding"/>
    <property type="evidence" value="ECO:0007669"/>
    <property type="project" value="InterPro"/>
</dbReference>
<dbReference type="OrthoDB" id="203339at2759"/>
<keyword evidence="4" id="KW-1185">Reference proteome</keyword>
<evidence type="ECO:0000259" key="2">
    <source>
        <dbReference type="PROSITE" id="PS51857"/>
    </source>
</evidence>
<protein>
    <recommendedName>
        <fullName evidence="2">CSD domain-containing protein</fullName>
    </recommendedName>
</protein>
<dbReference type="InterPro" id="IPR019844">
    <property type="entry name" value="CSD_CS"/>
</dbReference>
<dbReference type="SMART" id="SM00357">
    <property type="entry name" value="CSP"/>
    <property type="match status" value="1"/>
</dbReference>
<feature type="region of interest" description="Disordered" evidence="1">
    <location>
        <begin position="122"/>
        <end position="146"/>
    </location>
</feature>
<dbReference type="InterPro" id="IPR011129">
    <property type="entry name" value="CSD"/>
</dbReference>
<dbReference type="Gene3D" id="2.40.50.140">
    <property type="entry name" value="Nucleic acid-binding proteins"/>
    <property type="match status" value="1"/>
</dbReference>
<feature type="region of interest" description="Disordered" evidence="1">
    <location>
        <begin position="167"/>
        <end position="225"/>
    </location>
</feature>
<dbReference type="Proteomes" id="UP000549394">
    <property type="component" value="Unassembled WGS sequence"/>
</dbReference>
<name>A0A7I8VMP4_9ANNE</name>
<accession>A0A7I8VMP4</accession>
<dbReference type="InterPro" id="IPR050181">
    <property type="entry name" value="Cold_shock_domain"/>
</dbReference>
<dbReference type="PROSITE" id="PS00352">
    <property type="entry name" value="CSD_1"/>
    <property type="match status" value="1"/>
</dbReference>
<dbReference type="EMBL" id="CAJFCJ010000007">
    <property type="protein sequence ID" value="CAD5117005.1"/>
    <property type="molecule type" value="Genomic_DNA"/>
</dbReference>
<proteinExistence type="predicted"/>
<evidence type="ECO:0000313" key="3">
    <source>
        <dbReference type="EMBL" id="CAD5117005.1"/>
    </source>
</evidence>
<dbReference type="SUPFAM" id="SSF50249">
    <property type="entry name" value="Nucleic acid-binding proteins"/>
    <property type="match status" value="1"/>
</dbReference>
<organism evidence="3 4">
    <name type="scientific">Dimorphilus gyrociliatus</name>
    <dbReference type="NCBI Taxonomy" id="2664684"/>
    <lineage>
        <taxon>Eukaryota</taxon>
        <taxon>Metazoa</taxon>
        <taxon>Spiralia</taxon>
        <taxon>Lophotrochozoa</taxon>
        <taxon>Annelida</taxon>
        <taxon>Polychaeta</taxon>
        <taxon>Polychaeta incertae sedis</taxon>
        <taxon>Dinophilidae</taxon>
        <taxon>Dimorphilus</taxon>
    </lineage>
</organism>
<evidence type="ECO:0000256" key="1">
    <source>
        <dbReference type="SAM" id="MobiDB-lite"/>
    </source>
</evidence>
<gene>
    <name evidence="3" type="ORF">DGYR_LOCUS5579</name>
</gene>
<dbReference type="FunFam" id="2.40.50.140:FF:000274">
    <property type="entry name" value="Mitochondrial RNA binding protein"/>
    <property type="match status" value="1"/>
</dbReference>
<reference evidence="3 4" key="1">
    <citation type="submission" date="2020-08" db="EMBL/GenBank/DDBJ databases">
        <authorList>
            <person name="Hejnol A."/>
        </authorList>
    </citation>
    <scope>NUCLEOTIDE SEQUENCE [LARGE SCALE GENOMIC DNA]</scope>
</reference>
<dbReference type="PROSITE" id="PS51857">
    <property type="entry name" value="CSD_2"/>
    <property type="match status" value="1"/>
</dbReference>
<feature type="compositionally biased region" description="Low complexity" evidence="1">
    <location>
        <begin position="198"/>
        <end position="210"/>
    </location>
</feature>
<dbReference type="InterPro" id="IPR012340">
    <property type="entry name" value="NA-bd_OB-fold"/>
</dbReference>